<dbReference type="RefSeq" id="WP_303762743.1">
    <property type="nucleotide sequence ID" value="NZ_JABZGR010000002.1"/>
</dbReference>
<dbReference type="GO" id="GO:0006465">
    <property type="term" value="P:signal peptide processing"/>
    <property type="evidence" value="ECO:0007669"/>
    <property type="project" value="InterPro"/>
</dbReference>
<feature type="active site" description="Proton donor/acceptor" evidence="7">
    <location>
        <position position="192"/>
    </location>
</feature>
<feature type="active site" description="Nucleophile" evidence="7">
    <location>
        <position position="387"/>
    </location>
</feature>
<evidence type="ECO:0000259" key="9">
    <source>
        <dbReference type="Pfam" id="PF01343"/>
    </source>
</evidence>
<feature type="transmembrane region" description="Helical" evidence="8">
    <location>
        <begin position="12"/>
        <end position="35"/>
    </location>
</feature>
<sequence>MKDFFKYTLATMLGMFIMGAFTIAMGFVMLLVVSISDSMKPTVAKHSVLQITLSGTISERSAGANPLASILGNPMADEQGLDDILAAIRVAKDNKRIEGIYLAGGVVSTDAATLQEIRKALIDFKKSGKFIVSYADSYSQGSYYVCSVADKVLLNPAGMLDWHGLSSNPIFYKDLLEKVGVKMQVFRVGTYKSFVEPYTRTEMSPENREQTAFLLGGLWKDLCTDVAQSRRLPVGTINNYANLYQNFADPSVYVNEKLVDKLVYVEEVRDILRDMVGGNRVSMVDPFTLSMLETEKGRKDKVAVYYAYGDIVDASTSSGGLRGDEIVGGQVIQDLDELANDDNIKAVVLRVNSGGGSAYASEQIWHAVELLKKKKPVVVSMGGTAASGGYYISCGANKIIADPTTVTGSIGIFGMIPDFSGLMTEKLGLHFDIVKTNEASDFGAMGRGMTAAEGEALQNYVNRGYGLFLKRVANGRNKTVEQINQVAQGRVWTGRQALNLGLVDQLGTLEDAVKEAARLAKLDKYDVRRVPYITDWLTDYIQRQQDDYMDRKLRRSLGVYYDPLRFVSSLQGRDCLQARMYSALNIR</sequence>
<dbReference type="AlphaFoldDB" id="A0A929RXM5"/>
<keyword evidence="6 8" id="KW-0472">Membrane</keyword>
<dbReference type="SUPFAM" id="SSF52096">
    <property type="entry name" value="ClpP/crotonase"/>
    <property type="match status" value="2"/>
</dbReference>
<organism evidence="10 11">
    <name type="scientific">Alloprevotella tannerae</name>
    <dbReference type="NCBI Taxonomy" id="76122"/>
    <lineage>
        <taxon>Bacteria</taxon>
        <taxon>Pseudomonadati</taxon>
        <taxon>Bacteroidota</taxon>
        <taxon>Bacteroidia</taxon>
        <taxon>Bacteroidales</taxon>
        <taxon>Prevotellaceae</taxon>
        <taxon>Alloprevotella</taxon>
    </lineage>
</organism>
<dbReference type="InterPro" id="IPR047217">
    <property type="entry name" value="S49_SppA_67K_type_N"/>
</dbReference>
<evidence type="ECO:0000313" key="10">
    <source>
        <dbReference type="EMBL" id="MBF0969667.1"/>
    </source>
</evidence>
<evidence type="ECO:0000256" key="4">
    <source>
        <dbReference type="ARBA" id="ARBA00022801"/>
    </source>
</evidence>
<dbReference type="InterPro" id="IPR002142">
    <property type="entry name" value="Peptidase_S49"/>
</dbReference>
<accession>A0A929RXM5</accession>
<reference evidence="10" key="1">
    <citation type="submission" date="2020-04" db="EMBL/GenBank/DDBJ databases">
        <title>Deep metagenomics examines the oral microbiome during advanced dental caries in children, revealing novel taxa and co-occurrences with host molecules.</title>
        <authorList>
            <person name="Baker J.L."/>
            <person name="Morton J.T."/>
            <person name="Dinis M."/>
            <person name="Alvarez R."/>
            <person name="Tran N.C."/>
            <person name="Knight R."/>
            <person name="Edlund A."/>
        </authorList>
    </citation>
    <scope>NUCLEOTIDE SEQUENCE</scope>
    <source>
        <strain evidence="10">JCVI_34_bin.1</strain>
    </source>
</reference>
<dbReference type="PANTHER" id="PTHR33209:SF1">
    <property type="entry name" value="PEPTIDASE S49 DOMAIN-CONTAINING PROTEIN"/>
    <property type="match status" value="1"/>
</dbReference>
<feature type="domain" description="Peptidase S49" evidence="9">
    <location>
        <begin position="370"/>
        <end position="522"/>
    </location>
</feature>
<dbReference type="GO" id="GO:0008236">
    <property type="term" value="F:serine-type peptidase activity"/>
    <property type="evidence" value="ECO:0007669"/>
    <property type="project" value="UniProtKB-KW"/>
</dbReference>
<name>A0A929RXM5_9BACT</name>
<dbReference type="PANTHER" id="PTHR33209">
    <property type="entry name" value="PROTEASE 4"/>
    <property type="match status" value="1"/>
</dbReference>
<evidence type="ECO:0000256" key="5">
    <source>
        <dbReference type="ARBA" id="ARBA00022825"/>
    </source>
</evidence>
<protein>
    <submittedName>
        <fullName evidence="10">Signal peptide peptidase SppA</fullName>
    </submittedName>
</protein>
<dbReference type="CDD" id="cd07023">
    <property type="entry name" value="S49_Sppa_N_C"/>
    <property type="match status" value="1"/>
</dbReference>
<evidence type="ECO:0000313" key="11">
    <source>
        <dbReference type="Proteomes" id="UP000704068"/>
    </source>
</evidence>
<dbReference type="Proteomes" id="UP000704068">
    <property type="component" value="Unassembled WGS sequence"/>
</dbReference>
<comment type="caution">
    <text evidence="10">The sequence shown here is derived from an EMBL/GenBank/DDBJ whole genome shotgun (WGS) entry which is preliminary data.</text>
</comment>
<dbReference type="Gene3D" id="6.20.330.10">
    <property type="match status" value="1"/>
</dbReference>
<evidence type="ECO:0000256" key="6">
    <source>
        <dbReference type="ARBA" id="ARBA00023136"/>
    </source>
</evidence>
<gene>
    <name evidence="10" type="primary">sppA</name>
    <name evidence="10" type="ORF">HXK21_01295</name>
</gene>
<dbReference type="InterPro" id="IPR004634">
    <property type="entry name" value="Pept_S49_pIV"/>
</dbReference>
<evidence type="ECO:0000256" key="7">
    <source>
        <dbReference type="PIRSR" id="PIRSR001217-1"/>
    </source>
</evidence>
<dbReference type="Pfam" id="PF01343">
    <property type="entry name" value="Peptidase_S49"/>
    <property type="match status" value="2"/>
</dbReference>
<dbReference type="InterPro" id="IPR047272">
    <property type="entry name" value="S49_SppA_C"/>
</dbReference>
<feature type="domain" description="Peptidase S49" evidence="9">
    <location>
        <begin position="124"/>
        <end position="273"/>
    </location>
</feature>
<keyword evidence="5" id="KW-0720">Serine protease</keyword>
<dbReference type="NCBIfam" id="TIGR00705">
    <property type="entry name" value="SppA_67K"/>
    <property type="match status" value="1"/>
</dbReference>
<keyword evidence="8" id="KW-0812">Transmembrane</keyword>
<evidence type="ECO:0000256" key="3">
    <source>
        <dbReference type="ARBA" id="ARBA00022670"/>
    </source>
</evidence>
<proteinExistence type="inferred from homology"/>
<comment type="subcellular location">
    <subcellularLocation>
        <location evidence="1">Membrane</location>
    </subcellularLocation>
</comment>
<keyword evidence="4" id="KW-0378">Hydrolase</keyword>
<dbReference type="PIRSF" id="PIRSF001217">
    <property type="entry name" value="Protease_4_SppA"/>
    <property type="match status" value="1"/>
</dbReference>
<evidence type="ECO:0000256" key="1">
    <source>
        <dbReference type="ARBA" id="ARBA00004370"/>
    </source>
</evidence>
<comment type="similarity">
    <text evidence="2">Belongs to the peptidase S49 family.</text>
</comment>
<dbReference type="NCBIfam" id="TIGR00706">
    <property type="entry name" value="SppA_dom"/>
    <property type="match status" value="1"/>
</dbReference>
<evidence type="ECO:0000256" key="8">
    <source>
        <dbReference type="SAM" id="Phobius"/>
    </source>
</evidence>
<dbReference type="InterPro" id="IPR004635">
    <property type="entry name" value="Pept_S49_SppA"/>
</dbReference>
<evidence type="ECO:0000256" key="2">
    <source>
        <dbReference type="ARBA" id="ARBA00008683"/>
    </source>
</evidence>
<keyword evidence="3" id="KW-0645">Protease</keyword>
<dbReference type="GO" id="GO:0016020">
    <property type="term" value="C:membrane"/>
    <property type="evidence" value="ECO:0007669"/>
    <property type="project" value="UniProtKB-SubCell"/>
</dbReference>
<dbReference type="InterPro" id="IPR029045">
    <property type="entry name" value="ClpP/crotonase-like_dom_sf"/>
</dbReference>
<keyword evidence="8" id="KW-1133">Transmembrane helix</keyword>
<dbReference type="Gene3D" id="3.90.226.10">
    <property type="entry name" value="2-enoyl-CoA Hydratase, Chain A, domain 1"/>
    <property type="match status" value="3"/>
</dbReference>
<dbReference type="CDD" id="cd07018">
    <property type="entry name" value="S49_SppA_67K_type"/>
    <property type="match status" value="1"/>
</dbReference>
<dbReference type="EMBL" id="JABZGR010000002">
    <property type="protein sequence ID" value="MBF0969667.1"/>
    <property type="molecule type" value="Genomic_DNA"/>
</dbReference>